<keyword evidence="5 13" id="KW-0812">Transmembrane</keyword>
<evidence type="ECO:0000256" key="11">
    <source>
        <dbReference type="NCBIfam" id="TIGR00560"/>
    </source>
</evidence>
<evidence type="ECO:0000256" key="2">
    <source>
        <dbReference type="ARBA" id="ARBA00010441"/>
    </source>
</evidence>
<keyword evidence="3" id="KW-0444">Lipid biosynthesis</keyword>
<dbReference type="PIRSF" id="PIRSF000847">
    <property type="entry name" value="Phos_ph_gly_syn"/>
    <property type="match status" value="1"/>
</dbReference>
<evidence type="ECO:0000256" key="5">
    <source>
        <dbReference type="ARBA" id="ARBA00022692"/>
    </source>
</evidence>
<comment type="similarity">
    <text evidence="2 12">Belongs to the CDP-alcohol phosphatidyltransferase class-I family.</text>
</comment>
<dbReference type="InterPro" id="IPR043130">
    <property type="entry name" value="CDP-OH_PTrfase_TM_dom"/>
</dbReference>
<sequence>MTRHLTLPNQLTIFRLLLVPVIGVSLSATFPYHDQVSAAVYATAAATDSLDGHIARRRHLISELGKFLDPLADKILVITVLVILVGQAVIPAWVVVVVFGREFLITGLRFVAANQGVVVASTPWGKSKTLSQNLMIGMLILEQPYPVLRIPALVVVCVAVTATVLSGLDYLWRYRRFVI</sequence>
<keyword evidence="10" id="KW-1208">Phospholipid metabolism</keyword>
<gene>
    <name evidence="14" type="primary">pgsA</name>
    <name evidence="14" type="ORF">JF887_09765</name>
</gene>
<dbReference type="PANTHER" id="PTHR14269:SF62">
    <property type="entry name" value="CDP-DIACYLGLYCEROL--GLYCEROL-3-PHOSPHATE 3-PHOSPHATIDYLTRANSFERASE 1, CHLOROPLASTIC"/>
    <property type="match status" value="1"/>
</dbReference>
<dbReference type="Gene3D" id="1.20.120.1760">
    <property type="match status" value="1"/>
</dbReference>
<evidence type="ECO:0000256" key="4">
    <source>
        <dbReference type="ARBA" id="ARBA00022679"/>
    </source>
</evidence>
<keyword evidence="6 13" id="KW-1133">Transmembrane helix</keyword>
<evidence type="ECO:0000256" key="9">
    <source>
        <dbReference type="ARBA" id="ARBA00023209"/>
    </source>
</evidence>
<proteinExistence type="inferred from homology"/>
<feature type="transmembrane region" description="Helical" evidence="13">
    <location>
        <begin position="150"/>
        <end position="172"/>
    </location>
</feature>
<dbReference type="InterPro" id="IPR048254">
    <property type="entry name" value="CDP_ALCOHOL_P_TRANSF_CS"/>
</dbReference>
<dbReference type="Proteomes" id="UP000614410">
    <property type="component" value="Unassembled WGS sequence"/>
</dbReference>
<dbReference type="AlphaFoldDB" id="A0A934NGA3"/>
<feature type="transmembrane region" description="Helical" evidence="13">
    <location>
        <begin position="12"/>
        <end position="32"/>
    </location>
</feature>
<accession>A0A934NGA3</accession>
<evidence type="ECO:0000256" key="8">
    <source>
        <dbReference type="ARBA" id="ARBA00023136"/>
    </source>
</evidence>
<dbReference type="PANTHER" id="PTHR14269">
    <property type="entry name" value="CDP-DIACYLGLYCEROL--GLYCEROL-3-PHOSPHATE 3-PHOSPHATIDYLTRANSFERASE-RELATED"/>
    <property type="match status" value="1"/>
</dbReference>
<dbReference type="GO" id="GO:0008444">
    <property type="term" value="F:CDP-diacylglycerol-glycerol-3-phosphate 3-phosphatidyltransferase activity"/>
    <property type="evidence" value="ECO:0007669"/>
    <property type="project" value="UniProtKB-UniRule"/>
</dbReference>
<dbReference type="InterPro" id="IPR000462">
    <property type="entry name" value="CDP-OH_P_trans"/>
</dbReference>
<evidence type="ECO:0000256" key="10">
    <source>
        <dbReference type="ARBA" id="ARBA00023264"/>
    </source>
</evidence>
<dbReference type="PROSITE" id="PS00379">
    <property type="entry name" value="CDP_ALCOHOL_P_TRANSF"/>
    <property type="match status" value="1"/>
</dbReference>
<keyword evidence="8 13" id="KW-0472">Membrane</keyword>
<evidence type="ECO:0000256" key="3">
    <source>
        <dbReference type="ARBA" id="ARBA00022516"/>
    </source>
</evidence>
<keyword evidence="7" id="KW-0443">Lipid metabolism</keyword>
<dbReference type="GO" id="GO:0016020">
    <property type="term" value="C:membrane"/>
    <property type="evidence" value="ECO:0007669"/>
    <property type="project" value="UniProtKB-SubCell"/>
</dbReference>
<dbReference type="GO" id="GO:0046474">
    <property type="term" value="P:glycerophospholipid biosynthetic process"/>
    <property type="evidence" value="ECO:0007669"/>
    <property type="project" value="TreeGrafter"/>
</dbReference>
<dbReference type="EMBL" id="JAEKNN010000050">
    <property type="protein sequence ID" value="MBJ7609695.1"/>
    <property type="molecule type" value="Genomic_DNA"/>
</dbReference>
<dbReference type="Pfam" id="PF01066">
    <property type="entry name" value="CDP-OH_P_transf"/>
    <property type="match status" value="1"/>
</dbReference>
<dbReference type="InterPro" id="IPR050324">
    <property type="entry name" value="CDP-alcohol_PTase-I"/>
</dbReference>
<evidence type="ECO:0000256" key="12">
    <source>
        <dbReference type="RuleBase" id="RU003750"/>
    </source>
</evidence>
<comment type="caution">
    <text evidence="14">The sequence shown here is derived from an EMBL/GenBank/DDBJ whole genome shotgun (WGS) entry which is preliminary data.</text>
</comment>
<feature type="transmembrane region" description="Helical" evidence="13">
    <location>
        <begin position="75"/>
        <end position="99"/>
    </location>
</feature>
<dbReference type="EC" id="2.7.8.5" evidence="11"/>
<evidence type="ECO:0000256" key="1">
    <source>
        <dbReference type="ARBA" id="ARBA00004141"/>
    </source>
</evidence>
<dbReference type="InterPro" id="IPR004570">
    <property type="entry name" value="Phosphatidylglycerol_P_synth"/>
</dbReference>
<evidence type="ECO:0000313" key="14">
    <source>
        <dbReference type="EMBL" id="MBJ7609695.1"/>
    </source>
</evidence>
<evidence type="ECO:0000256" key="13">
    <source>
        <dbReference type="SAM" id="Phobius"/>
    </source>
</evidence>
<comment type="subcellular location">
    <subcellularLocation>
        <location evidence="1">Membrane</location>
        <topology evidence="1">Multi-pass membrane protein</topology>
    </subcellularLocation>
</comment>
<evidence type="ECO:0000313" key="15">
    <source>
        <dbReference type="Proteomes" id="UP000614410"/>
    </source>
</evidence>
<evidence type="ECO:0000256" key="6">
    <source>
        <dbReference type="ARBA" id="ARBA00022989"/>
    </source>
</evidence>
<keyword evidence="4 12" id="KW-0808">Transferase</keyword>
<reference evidence="14 15" key="1">
    <citation type="submission" date="2020-10" db="EMBL/GenBank/DDBJ databases">
        <title>Ca. Dormibacterota MAGs.</title>
        <authorList>
            <person name="Montgomery K."/>
        </authorList>
    </citation>
    <scope>NUCLEOTIDE SEQUENCE [LARGE SCALE GENOMIC DNA]</scope>
    <source>
        <strain evidence="14">Mitchell_Peninsula_5</strain>
    </source>
</reference>
<keyword evidence="9" id="KW-0594">Phospholipid biosynthesis</keyword>
<protein>
    <recommendedName>
        <fullName evidence="11">CDP-diacylglycerol--glycerol-3-phosphate 3-phosphatidyltransferase</fullName>
        <ecNumber evidence="11">2.7.8.5</ecNumber>
    </recommendedName>
</protein>
<name>A0A934NGA3_9BACT</name>
<organism evidence="14 15">
    <name type="scientific">Candidatus Amunia macphersoniae</name>
    <dbReference type="NCBI Taxonomy" id="3127014"/>
    <lineage>
        <taxon>Bacteria</taxon>
        <taxon>Bacillati</taxon>
        <taxon>Candidatus Dormiibacterota</taxon>
        <taxon>Candidatus Dormibacteria</taxon>
        <taxon>Candidatus Aeolococcales</taxon>
        <taxon>Candidatus Aeolococcaceae</taxon>
        <taxon>Candidatus Amunia</taxon>
    </lineage>
</organism>
<dbReference type="NCBIfam" id="TIGR00560">
    <property type="entry name" value="pgsA"/>
    <property type="match status" value="1"/>
</dbReference>
<evidence type="ECO:0000256" key="7">
    <source>
        <dbReference type="ARBA" id="ARBA00023098"/>
    </source>
</evidence>